<proteinExistence type="predicted"/>
<name>A0A7W8IKF0_9BACT</name>
<dbReference type="EMBL" id="JACHDY010000005">
    <property type="protein sequence ID" value="MBB5318708.1"/>
    <property type="molecule type" value="Genomic_DNA"/>
</dbReference>
<accession>A0A7W8IKF0</accession>
<gene>
    <name evidence="2" type="ORF">HDF09_003407</name>
</gene>
<sequence length="76" mass="8880">MQCTKCHYGKLSRTKRVGLLEGSVLPFFGYFPWICSTCKQRVLVKDRGERRRLVRDEDSGPTRSARPQENDLHQLQ</sequence>
<dbReference type="Proteomes" id="UP000568106">
    <property type="component" value="Unassembled WGS sequence"/>
</dbReference>
<organism evidence="2 3">
    <name type="scientific">Tunturiibacter empetritectus</name>
    <dbReference type="NCBI Taxonomy" id="3069691"/>
    <lineage>
        <taxon>Bacteria</taxon>
        <taxon>Pseudomonadati</taxon>
        <taxon>Acidobacteriota</taxon>
        <taxon>Terriglobia</taxon>
        <taxon>Terriglobales</taxon>
        <taxon>Acidobacteriaceae</taxon>
        <taxon>Tunturiibacter</taxon>
    </lineage>
</organism>
<keyword evidence="3" id="KW-1185">Reference proteome</keyword>
<evidence type="ECO:0000313" key="3">
    <source>
        <dbReference type="Proteomes" id="UP000568106"/>
    </source>
</evidence>
<feature type="region of interest" description="Disordered" evidence="1">
    <location>
        <begin position="53"/>
        <end position="76"/>
    </location>
</feature>
<comment type="caution">
    <text evidence="2">The sequence shown here is derived from an EMBL/GenBank/DDBJ whole genome shotgun (WGS) entry which is preliminary data.</text>
</comment>
<reference evidence="2" key="1">
    <citation type="submission" date="2020-08" db="EMBL/GenBank/DDBJ databases">
        <title>Genomic Encyclopedia of Type Strains, Phase IV (KMG-V): Genome sequencing to study the core and pangenomes of soil and plant-associated prokaryotes.</title>
        <authorList>
            <person name="Whitman W."/>
        </authorList>
    </citation>
    <scope>NUCLEOTIDE SEQUENCE [LARGE SCALE GENOMIC DNA]</scope>
    <source>
        <strain evidence="2">M8UP27</strain>
    </source>
</reference>
<dbReference type="AlphaFoldDB" id="A0A7W8IKF0"/>
<protein>
    <submittedName>
        <fullName evidence="2">Uncharacterized protein</fullName>
    </submittedName>
</protein>
<evidence type="ECO:0000256" key="1">
    <source>
        <dbReference type="SAM" id="MobiDB-lite"/>
    </source>
</evidence>
<evidence type="ECO:0000313" key="2">
    <source>
        <dbReference type="EMBL" id="MBB5318708.1"/>
    </source>
</evidence>